<evidence type="ECO:0000313" key="10">
    <source>
        <dbReference type="Proteomes" id="UP001500683"/>
    </source>
</evidence>
<accession>A0ABP7UZF5</accession>
<feature type="domain" description="Major facilitator superfamily (MFS) profile" evidence="8">
    <location>
        <begin position="19"/>
        <end position="453"/>
    </location>
</feature>
<dbReference type="PANTHER" id="PTHR42718">
    <property type="entry name" value="MAJOR FACILITATOR SUPERFAMILY MULTIDRUG TRANSPORTER MFSC"/>
    <property type="match status" value="1"/>
</dbReference>
<dbReference type="Pfam" id="PF07690">
    <property type="entry name" value="MFS_1"/>
    <property type="match status" value="1"/>
</dbReference>
<proteinExistence type="predicted"/>
<evidence type="ECO:0000313" key="9">
    <source>
        <dbReference type="EMBL" id="GAA4056149.1"/>
    </source>
</evidence>
<evidence type="ECO:0000256" key="1">
    <source>
        <dbReference type="ARBA" id="ARBA00004651"/>
    </source>
</evidence>
<feature type="transmembrane region" description="Helical" evidence="7">
    <location>
        <begin position="52"/>
        <end position="73"/>
    </location>
</feature>
<dbReference type="InterPro" id="IPR020846">
    <property type="entry name" value="MFS_dom"/>
</dbReference>
<protein>
    <submittedName>
        <fullName evidence="9">MFS transporter</fullName>
    </submittedName>
</protein>
<feature type="transmembrane region" description="Helical" evidence="7">
    <location>
        <begin position="337"/>
        <end position="358"/>
    </location>
</feature>
<keyword evidence="3" id="KW-1003">Cell membrane</keyword>
<keyword evidence="6 7" id="KW-0472">Membrane</keyword>
<feature type="transmembrane region" description="Helical" evidence="7">
    <location>
        <begin position="272"/>
        <end position="296"/>
    </location>
</feature>
<feature type="transmembrane region" description="Helical" evidence="7">
    <location>
        <begin position="364"/>
        <end position="383"/>
    </location>
</feature>
<dbReference type="Gene3D" id="1.20.1720.10">
    <property type="entry name" value="Multidrug resistance protein D"/>
    <property type="match status" value="1"/>
</dbReference>
<evidence type="ECO:0000259" key="8">
    <source>
        <dbReference type="PROSITE" id="PS50850"/>
    </source>
</evidence>
<feature type="transmembrane region" description="Helical" evidence="7">
    <location>
        <begin position="395"/>
        <end position="419"/>
    </location>
</feature>
<dbReference type="SUPFAM" id="SSF103473">
    <property type="entry name" value="MFS general substrate transporter"/>
    <property type="match status" value="1"/>
</dbReference>
<evidence type="ECO:0000256" key="2">
    <source>
        <dbReference type="ARBA" id="ARBA00022448"/>
    </source>
</evidence>
<reference evidence="10" key="1">
    <citation type="journal article" date="2019" name="Int. J. Syst. Evol. Microbiol.">
        <title>The Global Catalogue of Microorganisms (GCM) 10K type strain sequencing project: providing services to taxonomists for standard genome sequencing and annotation.</title>
        <authorList>
            <consortium name="The Broad Institute Genomics Platform"/>
            <consortium name="The Broad Institute Genome Sequencing Center for Infectious Disease"/>
            <person name="Wu L."/>
            <person name="Ma J."/>
        </authorList>
    </citation>
    <scope>NUCLEOTIDE SEQUENCE [LARGE SCALE GENOMIC DNA]</scope>
    <source>
        <strain evidence="10">JCM 16702</strain>
    </source>
</reference>
<organism evidence="9 10">
    <name type="scientific">Actinomadura miaoliensis</name>
    <dbReference type="NCBI Taxonomy" id="430685"/>
    <lineage>
        <taxon>Bacteria</taxon>
        <taxon>Bacillati</taxon>
        <taxon>Actinomycetota</taxon>
        <taxon>Actinomycetes</taxon>
        <taxon>Streptosporangiales</taxon>
        <taxon>Thermomonosporaceae</taxon>
        <taxon>Actinomadura</taxon>
    </lineage>
</organism>
<feature type="transmembrane region" description="Helical" evidence="7">
    <location>
        <begin position="85"/>
        <end position="106"/>
    </location>
</feature>
<dbReference type="InterPro" id="IPR036259">
    <property type="entry name" value="MFS_trans_sf"/>
</dbReference>
<dbReference type="EMBL" id="BAAAZG010000001">
    <property type="protein sequence ID" value="GAA4056149.1"/>
    <property type="molecule type" value="Genomic_DNA"/>
</dbReference>
<evidence type="ECO:0000256" key="4">
    <source>
        <dbReference type="ARBA" id="ARBA00022692"/>
    </source>
</evidence>
<dbReference type="Gene3D" id="1.20.1250.20">
    <property type="entry name" value="MFS general substrate transporter like domains"/>
    <property type="match status" value="1"/>
</dbReference>
<dbReference type="PANTHER" id="PTHR42718:SF46">
    <property type="entry name" value="BLR6921 PROTEIN"/>
    <property type="match status" value="1"/>
</dbReference>
<evidence type="ECO:0000256" key="5">
    <source>
        <dbReference type="ARBA" id="ARBA00022989"/>
    </source>
</evidence>
<keyword evidence="2" id="KW-0813">Transport</keyword>
<feature type="transmembrane region" description="Helical" evidence="7">
    <location>
        <begin position="174"/>
        <end position="193"/>
    </location>
</feature>
<keyword evidence="10" id="KW-1185">Reference proteome</keyword>
<comment type="caution">
    <text evidence="9">The sequence shown here is derived from an EMBL/GenBank/DDBJ whole genome shotgun (WGS) entry which is preliminary data.</text>
</comment>
<keyword evidence="4 7" id="KW-0812">Transmembrane</keyword>
<dbReference type="InterPro" id="IPR011701">
    <property type="entry name" value="MFS"/>
</dbReference>
<feature type="transmembrane region" description="Helical" evidence="7">
    <location>
        <begin position="118"/>
        <end position="137"/>
    </location>
</feature>
<gene>
    <name evidence="9" type="ORF">GCM10022214_04560</name>
</gene>
<evidence type="ECO:0000256" key="7">
    <source>
        <dbReference type="SAM" id="Phobius"/>
    </source>
</evidence>
<dbReference type="PRINTS" id="PR01036">
    <property type="entry name" value="TCRTETB"/>
</dbReference>
<name>A0ABP7UZF5_9ACTN</name>
<keyword evidence="5 7" id="KW-1133">Transmembrane helix</keyword>
<feature type="transmembrane region" description="Helical" evidence="7">
    <location>
        <begin position="302"/>
        <end position="325"/>
    </location>
</feature>
<dbReference type="Proteomes" id="UP001500683">
    <property type="component" value="Unassembled WGS sequence"/>
</dbReference>
<evidence type="ECO:0000256" key="3">
    <source>
        <dbReference type="ARBA" id="ARBA00022475"/>
    </source>
</evidence>
<comment type="subcellular location">
    <subcellularLocation>
        <location evidence="1">Cell membrane</location>
        <topology evidence="1">Multi-pass membrane protein</topology>
    </subcellularLocation>
</comment>
<sequence length="453" mass="45390">MSTSDEPAGRGPGGGPWAALVPLLTGTFTGTVANTIVNVPLSDILDDLGVRVSAGSLLVVAFTVTFAVLLPVSGWVGDRYGHRRVFAAAMAVLGASSAAAALAPGLPALVAARAVQGVATAAMLPTVMALIVTLFPGDGRGRALALWAAANGVGQAAGPTLGGGLATWFGWRAVFWPVVPLGLAAAVLALRLVPRDRPRRVPLDWRGAVLLTLAAALGLGAASAVAPLGLSSPLVWLGAPAGLLAAVAFLLAERGRADAFLPPRLLLEVRYLRSCLTVLAQMFCLGATLLGVPLYLTTERHVATFAAGGLLLCLPIAMSVLAPVVGVLMERAGPRRVLRGGLVLLVAGQALVCAVFVVHAAVPWLLAALLLTGAGVALVQTPAATGATRSRAGGYGAGLGLFNLLRFGGSALGAAWVAAVLDRGPAFGAVFAGCAAIAVLGLLASFAGRAPAA</sequence>
<evidence type="ECO:0000256" key="6">
    <source>
        <dbReference type="ARBA" id="ARBA00023136"/>
    </source>
</evidence>
<dbReference type="PROSITE" id="PS50850">
    <property type="entry name" value="MFS"/>
    <property type="match status" value="1"/>
</dbReference>
<feature type="transmembrane region" description="Helical" evidence="7">
    <location>
        <begin position="234"/>
        <end position="252"/>
    </location>
</feature>
<feature type="transmembrane region" description="Helical" evidence="7">
    <location>
        <begin position="205"/>
        <end position="228"/>
    </location>
</feature>
<dbReference type="RefSeq" id="WP_344939780.1">
    <property type="nucleotide sequence ID" value="NZ_BAAAZG010000001.1"/>
</dbReference>
<feature type="transmembrane region" description="Helical" evidence="7">
    <location>
        <begin position="425"/>
        <end position="447"/>
    </location>
</feature>